<dbReference type="PRINTS" id="PR00926">
    <property type="entry name" value="MITOCARRIER"/>
</dbReference>
<feature type="repeat" description="Solcar" evidence="8">
    <location>
        <begin position="39"/>
        <end position="128"/>
    </location>
</feature>
<keyword evidence="6 10" id="KW-1133">Transmembrane helix</keyword>
<evidence type="ECO:0000256" key="5">
    <source>
        <dbReference type="ARBA" id="ARBA00022737"/>
    </source>
</evidence>
<evidence type="ECO:0000256" key="7">
    <source>
        <dbReference type="ARBA" id="ARBA00023136"/>
    </source>
</evidence>
<keyword evidence="4 8" id="KW-0812">Transmembrane</keyword>
<evidence type="ECO:0000313" key="13">
    <source>
        <dbReference type="Proteomes" id="UP000284403"/>
    </source>
</evidence>
<feature type="transmembrane region" description="Helical" evidence="10">
    <location>
        <begin position="202"/>
        <end position="220"/>
    </location>
</feature>
<evidence type="ECO:0000256" key="9">
    <source>
        <dbReference type="RuleBase" id="RU000488"/>
    </source>
</evidence>
<dbReference type="GeneID" id="40321073"/>
<dbReference type="GO" id="GO:0140021">
    <property type="term" value="P:mitochondrial ADP transmembrane transport"/>
    <property type="evidence" value="ECO:0007669"/>
    <property type="project" value="InterPro"/>
</dbReference>
<dbReference type="PANTHER" id="PTHR45635">
    <property type="entry name" value="ADP,ATP CARRIER PROTEIN 1-RELATED-RELATED"/>
    <property type="match status" value="1"/>
</dbReference>
<dbReference type="EMBL" id="MKKU01000578">
    <property type="protein sequence ID" value="RNF07014.1"/>
    <property type="molecule type" value="Genomic_DNA"/>
</dbReference>
<sequence length="327" mass="35556">MAATNPSSPLRGEQVGGGDGPTFPAGDALTPEDYYVSVENIQLLWLSGAIGRTIIAPLDRVKFILQCQGELQRLGTLDGSFRGAGHCVRHLASIEGYRSFWRGNLIQVISLLPITIAQIFIALPTQTFVFNAFPHHSAATYTASFYAAHISGALAASMVSYPLDFARFRLAVDIKPFRGASYEFRHSLAFFSQPVLSESPHLLYKGLCLYVFGSLLYQTVHNGILRVVEPFVLPETPESGYGTIAAQVGTGLTVSALSTLCLHPIDTVRRRMMIAATEDDLRYSSSMHCARHIMRTEGPAGFYRGGLFALVRMVATTALFTLGSVAS</sequence>
<evidence type="ECO:0000256" key="3">
    <source>
        <dbReference type="ARBA" id="ARBA00022448"/>
    </source>
</evidence>
<dbReference type="InterPro" id="IPR002113">
    <property type="entry name" value="ADT_euk_type"/>
</dbReference>
<keyword evidence="3 9" id="KW-0813">Transport</keyword>
<feature type="transmembrane region" description="Helical" evidence="10">
    <location>
        <begin position="105"/>
        <end position="123"/>
    </location>
</feature>
<dbReference type="Gene3D" id="1.50.40.10">
    <property type="entry name" value="Mitochondrial carrier domain"/>
    <property type="match status" value="1"/>
</dbReference>
<evidence type="ECO:0000256" key="4">
    <source>
        <dbReference type="ARBA" id="ARBA00022692"/>
    </source>
</evidence>
<accession>A0A422NNN6</accession>
<keyword evidence="13" id="KW-1185">Reference proteome</keyword>
<evidence type="ECO:0000256" key="8">
    <source>
        <dbReference type="PROSITE-ProRule" id="PRU00282"/>
    </source>
</evidence>
<comment type="subunit">
    <text evidence="10">Monomer.</text>
</comment>
<dbReference type="RefSeq" id="XP_029225574.1">
    <property type="nucleotide sequence ID" value="XM_029374327.1"/>
</dbReference>
<keyword evidence="7 8" id="KW-0472">Membrane</keyword>
<feature type="transmembrane region" description="Helical" evidence="10">
    <location>
        <begin position="301"/>
        <end position="322"/>
    </location>
</feature>
<dbReference type="GO" id="GO:0005743">
    <property type="term" value="C:mitochondrial inner membrane"/>
    <property type="evidence" value="ECO:0007669"/>
    <property type="project" value="InterPro"/>
</dbReference>
<protein>
    <recommendedName>
        <fullName evidence="10">ADP/ATP translocase</fullName>
    </recommendedName>
    <alternativeName>
        <fullName evidence="10">ADP,ATP carrier protein</fullName>
    </alternativeName>
</protein>
<organism evidence="12 13">
    <name type="scientific">Trypanosoma conorhini</name>
    <dbReference type="NCBI Taxonomy" id="83891"/>
    <lineage>
        <taxon>Eukaryota</taxon>
        <taxon>Discoba</taxon>
        <taxon>Euglenozoa</taxon>
        <taxon>Kinetoplastea</taxon>
        <taxon>Metakinetoplastina</taxon>
        <taxon>Trypanosomatida</taxon>
        <taxon>Trypanosomatidae</taxon>
        <taxon>Trypanosoma</taxon>
    </lineage>
</organism>
<comment type="similarity">
    <text evidence="2 9">Belongs to the mitochondrial carrier (TC 2.A.29) family.</text>
</comment>
<feature type="repeat" description="Solcar" evidence="8">
    <location>
        <begin position="139"/>
        <end position="231"/>
    </location>
</feature>
<dbReference type="InterPro" id="IPR018108">
    <property type="entry name" value="MCP_transmembrane"/>
</dbReference>
<gene>
    <name evidence="12" type="ORF">Tco025E_07462</name>
</gene>
<keyword evidence="5" id="KW-0677">Repeat</keyword>
<evidence type="ECO:0000313" key="12">
    <source>
        <dbReference type="EMBL" id="RNF07014.1"/>
    </source>
</evidence>
<evidence type="ECO:0000256" key="2">
    <source>
        <dbReference type="ARBA" id="ARBA00006375"/>
    </source>
</evidence>
<evidence type="ECO:0000256" key="6">
    <source>
        <dbReference type="ARBA" id="ARBA00022989"/>
    </source>
</evidence>
<feature type="transmembrane region" description="Helical" evidence="10">
    <location>
        <begin position="143"/>
        <end position="163"/>
    </location>
</feature>
<dbReference type="Pfam" id="PF00153">
    <property type="entry name" value="Mito_carr"/>
    <property type="match status" value="3"/>
</dbReference>
<dbReference type="PROSITE" id="PS50920">
    <property type="entry name" value="SOLCAR"/>
    <property type="match status" value="3"/>
</dbReference>
<comment type="function">
    <text evidence="10">Catalyzes the exchange of ADP and ATP across the membrane.</text>
</comment>
<dbReference type="InterPro" id="IPR002067">
    <property type="entry name" value="MCP"/>
</dbReference>
<name>A0A422NNN6_9TRYP</name>
<feature type="region of interest" description="Disordered" evidence="11">
    <location>
        <begin position="1"/>
        <end position="23"/>
    </location>
</feature>
<dbReference type="OrthoDB" id="270584at2759"/>
<evidence type="ECO:0000256" key="11">
    <source>
        <dbReference type="SAM" id="MobiDB-lite"/>
    </source>
</evidence>
<feature type="repeat" description="Solcar" evidence="8">
    <location>
        <begin position="242"/>
        <end position="327"/>
    </location>
</feature>
<feature type="transmembrane region" description="Helical" evidence="10">
    <location>
        <begin position="240"/>
        <end position="262"/>
    </location>
</feature>
<dbReference type="GO" id="GO:0005471">
    <property type="term" value="F:ATP:ADP antiporter activity"/>
    <property type="evidence" value="ECO:0007669"/>
    <property type="project" value="UniProtKB-UniRule"/>
</dbReference>
<dbReference type="AlphaFoldDB" id="A0A422NNN6"/>
<dbReference type="PANTHER" id="PTHR45635:SF42">
    <property type="entry name" value="ADP_ATP TRANSLOCASE"/>
    <property type="match status" value="1"/>
</dbReference>
<dbReference type="SUPFAM" id="SSF103506">
    <property type="entry name" value="Mitochondrial carrier"/>
    <property type="match status" value="1"/>
</dbReference>
<comment type="caution">
    <text evidence="10">Lacks conserved residue(s) required for the propagation of feature annotation.</text>
</comment>
<comment type="subcellular location">
    <subcellularLocation>
        <location evidence="1 10">Membrane</location>
        <topology evidence="1 10">Multi-pass membrane protein</topology>
    </subcellularLocation>
</comment>
<reference evidence="12 13" key="1">
    <citation type="journal article" date="2018" name="BMC Genomics">
        <title>Genomic comparison of Trypanosoma conorhini and Trypanosoma rangeli to Trypanosoma cruzi strains of high and low virulence.</title>
        <authorList>
            <person name="Bradwell K.R."/>
            <person name="Koparde V.N."/>
            <person name="Matveyev A.V."/>
            <person name="Serrano M.G."/>
            <person name="Alves J.M."/>
            <person name="Parikh H."/>
            <person name="Huang B."/>
            <person name="Lee V."/>
            <person name="Espinosa-Alvarez O."/>
            <person name="Ortiz P.A."/>
            <person name="Costa-Martins A.G."/>
            <person name="Teixeira M.M."/>
            <person name="Buck G.A."/>
        </authorList>
    </citation>
    <scope>NUCLEOTIDE SEQUENCE [LARGE SCALE GENOMIC DNA]</scope>
    <source>
        <strain evidence="12 13">025E</strain>
    </source>
</reference>
<dbReference type="Proteomes" id="UP000284403">
    <property type="component" value="Unassembled WGS sequence"/>
</dbReference>
<dbReference type="InterPro" id="IPR023395">
    <property type="entry name" value="MCP_dom_sf"/>
</dbReference>
<evidence type="ECO:0000256" key="1">
    <source>
        <dbReference type="ARBA" id="ARBA00004141"/>
    </source>
</evidence>
<dbReference type="GO" id="GO:1990544">
    <property type="term" value="P:mitochondrial ATP transmembrane transport"/>
    <property type="evidence" value="ECO:0007669"/>
    <property type="project" value="InterPro"/>
</dbReference>
<comment type="caution">
    <text evidence="12">The sequence shown here is derived from an EMBL/GenBank/DDBJ whole genome shotgun (WGS) entry which is preliminary data.</text>
</comment>
<evidence type="ECO:0000256" key="10">
    <source>
        <dbReference type="RuleBase" id="RU368008"/>
    </source>
</evidence>
<proteinExistence type="inferred from homology"/>